<sequence length="175" mass="19641">MDTVLAHEESGFINFRHHLPDAMEHGYRWVSIKQLRFSARAAESAGDRELLAALIGHEQFRDDYAGGGVMPEGTRHGPYWRRLITADLYEPVSQEKAVEILREWVGPRGEVPAGLEAELRREVFARLAAADGIHYLGELGDEALHDWGGVHEFFHEFVLIDRSAGRLALIVAADD</sequence>
<protein>
    <submittedName>
        <fullName evidence="1">Uncharacterized protein</fullName>
    </submittedName>
</protein>
<dbReference type="RefSeq" id="WP_016467247.1">
    <property type="nucleotide sequence ID" value="NZ_BBQG01000065.1"/>
</dbReference>
<dbReference type="EMBL" id="RCIY01000120">
    <property type="protein sequence ID" value="TGG74659.1"/>
    <property type="molecule type" value="Genomic_DNA"/>
</dbReference>
<proteinExistence type="predicted"/>
<organism evidence="1 2">
    <name type="scientific">Streptomyces albus</name>
    <dbReference type="NCBI Taxonomy" id="1888"/>
    <lineage>
        <taxon>Bacteria</taxon>
        <taxon>Bacillati</taxon>
        <taxon>Actinomycetota</taxon>
        <taxon>Actinomycetes</taxon>
        <taxon>Kitasatosporales</taxon>
        <taxon>Streptomycetaceae</taxon>
        <taxon>Streptomyces</taxon>
    </lineage>
</organism>
<comment type="caution">
    <text evidence="1">The sequence shown here is derived from an EMBL/GenBank/DDBJ whole genome shotgun (WGS) entry which is preliminary data.</text>
</comment>
<accession>A0A8H1QK42</accession>
<gene>
    <name evidence="1" type="ORF">D8771_34215</name>
</gene>
<evidence type="ECO:0000313" key="2">
    <source>
        <dbReference type="Proteomes" id="UP000298111"/>
    </source>
</evidence>
<dbReference type="Proteomes" id="UP000298111">
    <property type="component" value="Unassembled WGS sequence"/>
</dbReference>
<dbReference type="GeneID" id="75185410"/>
<dbReference type="AlphaFoldDB" id="A0A8H1QK42"/>
<evidence type="ECO:0000313" key="1">
    <source>
        <dbReference type="EMBL" id="TGG74659.1"/>
    </source>
</evidence>
<name>A0A8H1QK42_9ACTN</name>
<reference evidence="1 2" key="1">
    <citation type="submission" date="2018-10" db="EMBL/GenBank/DDBJ databases">
        <title>Isolation of pseudouridimycin from Streptomyces albus DSM 40763.</title>
        <authorList>
            <person name="Rosenqvist P."/>
            <person name="Metsae-Ketelae M."/>
            <person name="Virta P."/>
        </authorList>
    </citation>
    <scope>NUCLEOTIDE SEQUENCE [LARGE SCALE GENOMIC DNA]</scope>
    <source>
        <strain evidence="1 2">DSM 40763</strain>
    </source>
</reference>